<accession>C6I0G5</accession>
<name>C6I0G5_9BACT</name>
<keyword evidence="2 3" id="KW-0808">Transferase</keyword>
<dbReference type="SUPFAM" id="SSF53756">
    <property type="entry name" value="UDP-Glycosyltransferase/glycogen phosphorylase"/>
    <property type="match status" value="1"/>
</dbReference>
<evidence type="ECO:0000256" key="1">
    <source>
        <dbReference type="ARBA" id="ARBA00022676"/>
    </source>
</evidence>
<keyword evidence="4" id="KW-1185">Reference proteome</keyword>
<proteinExistence type="predicted"/>
<keyword evidence="1" id="KW-0328">Glycosyltransferase</keyword>
<dbReference type="GO" id="GO:0005829">
    <property type="term" value="C:cytosol"/>
    <property type="evidence" value="ECO:0007669"/>
    <property type="project" value="TreeGrafter"/>
</dbReference>
<evidence type="ECO:0000313" key="4">
    <source>
        <dbReference type="Proteomes" id="UP000009374"/>
    </source>
</evidence>
<organism evidence="3 4">
    <name type="scientific">Leptospirillum ferrodiazotrophum</name>
    <dbReference type="NCBI Taxonomy" id="412449"/>
    <lineage>
        <taxon>Bacteria</taxon>
        <taxon>Pseudomonadati</taxon>
        <taxon>Nitrospirota</taxon>
        <taxon>Nitrospiria</taxon>
        <taxon>Nitrospirales</taxon>
        <taxon>Nitrospiraceae</taxon>
        <taxon>Leptospirillum</taxon>
    </lineage>
</organism>
<dbReference type="InterPro" id="IPR051199">
    <property type="entry name" value="LPS_LOS_Heptosyltrfase"/>
</dbReference>
<dbReference type="PANTHER" id="PTHR30160:SF1">
    <property type="entry name" value="LIPOPOLYSACCHARIDE 1,2-N-ACETYLGLUCOSAMINETRANSFERASE-RELATED"/>
    <property type="match status" value="1"/>
</dbReference>
<dbReference type="GO" id="GO:0009244">
    <property type="term" value="P:lipopolysaccharide core region biosynthetic process"/>
    <property type="evidence" value="ECO:0007669"/>
    <property type="project" value="TreeGrafter"/>
</dbReference>
<dbReference type="InterPro" id="IPR002201">
    <property type="entry name" value="Glyco_trans_9"/>
</dbReference>
<dbReference type="Pfam" id="PF01075">
    <property type="entry name" value="Glyco_transf_9"/>
    <property type="match status" value="1"/>
</dbReference>
<evidence type="ECO:0000256" key="2">
    <source>
        <dbReference type="ARBA" id="ARBA00022679"/>
    </source>
</evidence>
<dbReference type="AlphaFoldDB" id="C6I0G5"/>
<protein>
    <submittedName>
        <fullName evidence="3">Probable lipopolysaccharide heptosyltransferase II</fullName>
    </submittedName>
</protein>
<sequence length="346" mass="38063">MGDVILTTGVAAGLARRYPHARIDYLTRSPYDRLLREEPVFNRVIALPEKGGGSLAFLRRYLSFLGDLRRNRYDLVVDFFSRGPRSRVIARFTGAPRRLGLVDRSFPGDRLVYTGLSSPPVQLALTVDRMTHLLSRIFSLSSLPSHASLPTLTVTEDNLAAARTLLASDFPQGIPVFLIFCGSGIPTKNWPAPKFADIARRLADRGMGVLFLGASSDHPQMEEVRKSLADLSRIAFREGVPFGTLKGLCRLSRGILGNDSGPLHLAQAAGSNVLVLFGPGDHVSYAPFRGRFLKADLACQPCQSFANHCPDNRCMQEIGVEEVWRALTETFSLPEKPEAEKGAFRP</sequence>
<evidence type="ECO:0000313" key="3">
    <source>
        <dbReference type="EMBL" id="EES51620.1"/>
    </source>
</evidence>
<dbReference type="CDD" id="cd03789">
    <property type="entry name" value="GT9_LPS_heptosyltransferase"/>
    <property type="match status" value="1"/>
</dbReference>
<dbReference type="Gene3D" id="3.40.50.2000">
    <property type="entry name" value="Glycogen Phosphorylase B"/>
    <property type="match status" value="2"/>
</dbReference>
<gene>
    <name evidence="3" type="ORF">UBAL3_95680058</name>
</gene>
<dbReference type="EMBL" id="GG693887">
    <property type="protein sequence ID" value="EES51620.1"/>
    <property type="molecule type" value="Genomic_DNA"/>
</dbReference>
<dbReference type="Proteomes" id="UP000009374">
    <property type="component" value="Unassembled WGS sequence"/>
</dbReference>
<reference evidence="3 4" key="1">
    <citation type="journal article" date="2009" name="Appl. Environ. Microbiol.">
        <title>Community genomic and proteomic analyses of chemoautotrophic iron-oxidizing "Leptospirillum rubarum" (Group II) and "Leptospirillum ferrodiazotrophum" (Group III) bacteria in acid mine drainage biofilms.</title>
        <authorList>
            <person name="Goltsman D.S."/>
            <person name="Denef V.J."/>
            <person name="Singer S.W."/>
            <person name="VerBerkmoes N.C."/>
            <person name="Lefsrud M."/>
            <person name="Mueller R.S."/>
            <person name="Dick G.J."/>
            <person name="Sun C.L."/>
            <person name="Wheeler K.E."/>
            <person name="Zemla A."/>
            <person name="Baker B.J."/>
            <person name="Hauser L."/>
            <person name="Land M."/>
            <person name="Shah M.B."/>
            <person name="Thelen M.P."/>
            <person name="Hettich R.L."/>
            <person name="Banfield J.F."/>
        </authorList>
    </citation>
    <scope>NUCLEOTIDE SEQUENCE [LARGE SCALE GENOMIC DNA]</scope>
</reference>
<dbReference type="GO" id="GO:0008713">
    <property type="term" value="F:ADP-heptose-lipopolysaccharide heptosyltransferase activity"/>
    <property type="evidence" value="ECO:0007669"/>
    <property type="project" value="TreeGrafter"/>
</dbReference>
<dbReference type="PANTHER" id="PTHR30160">
    <property type="entry name" value="TETRAACYLDISACCHARIDE 4'-KINASE-RELATED"/>
    <property type="match status" value="1"/>
</dbReference>